<dbReference type="GO" id="GO:0016705">
    <property type="term" value="F:oxidoreductase activity, acting on paired donors, with incorporation or reduction of molecular oxygen"/>
    <property type="evidence" value="ECO:0007669"/>
    <property type="project" value="InterPro"/>
</dbReference>
<organism evidence="6 7">
    <name type="scientific">Nocardia pseudobrasiliensis</name>
    <dbReference type="NCBI Taxonomy" id="45979"/>
    <lineage>
        <taxon>Bacteria</taxon>
        <taxon>Bacillati</taxon>
        <taxon>Actinomycetota</taxon>
        <taxon>Actinomycetes</taxon>
        <taxon>Mycobacteriales</taxon>
        <taxon>Nocardiaceae</taxon>
        <taxon>Nocardia</taxon>
    </lineage>
</organism>
<keyword evidence="7" id="KW-1185">Reference proteome</keyword>
<dbReference type="EMBL" id="QQBC01000002">
    <property type="protein sequence ID" value="RDI67975.1"/>
    <property type="molecule type" value="Genomic_DNA"/>
</dbReference>
<dbReference type="AlphaFoldDB" id="A0A370IB69"/>
<dbReference type="InterPro" id="IPR036396">
    <property type="entry name" value="Cyt_P450_sf"/>
</dbReference>
<comment type="similarity">
    <text evidence="2 4">Belongs to the cytochrome P450 family.</text>
</comment>
<feature type="binding site" description="axial binding residue" evidence="3">
    <location>
        <position position="469"/>
    </location>
    <ligand>
        <name>heme</name>
        <dbReference type="ChEBI" id="CHEBI:30413"/>
    </ligand>
    <ligandPart>
        <name>Fe</name>
        <dbReference type="ChEBI" id="CHEBI:18248"/>
    </ligandPart>
</feature>
<accession>A0A370IB69</accession>
<dbReference type="Pfam" id="PF00067">
    <property type="entry name" value="p450"/>
    <property type="match status" value="2"/>
</dbReference>
<dbReference type="InterPro" id="IPR050121">
    <property type="entry name" value="Cytochrome_P450_monoxygenase"/>
</dbReference>
<sequence>MSKYRAHTSRKPLRDIPLAPGALPLLGHAVTLLRDPLAFLRSLAGRADAVRLRLGPAEVVLVCDGELTRAVLADDRVFDKGGPIFDRVRDLVGEGLSACAHDTHRRLRPLVQPAFHRSRLPRYGELMAARQAEVIGGWHDGQILNIPPQMEYLAAATLVDTLFTDSIPAHQIPPFITDVHTLVTGITWRVMLPPWLTRLPLPPARHYTDANNRLYHLVESIVATRRTAPESNHHDLIAGLLRASSPNRTDQVRDHITPEDGRHDPTDGPLHGGSGNCPADPVGELRERITPEERRSDPIDPPLRAGSRNRLGDPSAPLRNRITPGETVDQIVTFLIAGAITAADTLSWALAELATKPELQQRLRTEVDAVVGRGGTASPVHVAGLDLTARTITETLRRYPPTWLLTRRTTEDSHLGSRALPAGTTVAFSPYLLHHHPAYYPNPETFDPDRWLTPSPAPYLPFGDGPRRCIGDHFATLETTLALATITARWHLRLYQPDPPRPARSIGLTPHHLRIHLTAR</sequence>
<feature type="region of interest" description="Disordered" evidence="5">
    <location>
        <begin position="242"/>
        <end position="322"/>
    </location>
</feature>
<comment type="cofactor">
    <cofactor evidence="1 3">
        <name>heme</name>
        <dbReference type="ChEBI" id="CHEBI:30413"/>
    </cofactor>
</comment>
<dbReference type="InterPro" id="IPR002401">
    <property type="entry name" value="Cyt_P450_E_grp-I"/>
</dbReference>
<keyword evidence="4" id="KW-0560">Oxidoreductase</keyword>
<dbReference type="GO" id="GO:0005506">
    <property type="term" value="F:iron ion binding"/>
    <property type="evidence" value="ECO:0007669"/>
    <property type="project" value="InterPro"/>
</dbReference>
<dbReference type="SUPFAM" id="SSF48264">
    <property type="entry name" value="Cytochrome P450"/>
    <property type="match status" value="1"/>
</dbReference>
<evidence type="ECO:0000256" key="5">
    <source>
        <dbReference type="SAM" id="MobiDB-lite"/>
    </source>
</evidence>
<evidence type="ECO:0000313" key="6">
    <source>
        <dbReference type="EMBL" id="RDI67975.1"/>
    </source>
</evidence>
<dbReference type="PANTHER" id="PTHR24305">
    <property type="entry name" value="CYTOCHROME P450"/>
    <property type="match status" value="1"/>
</dbReference>
<feature type="compositionally biased region" description="Basic and acidic residues" evidence="5">
    <location>
        <begin position="250"/>
        <end position="266"/>
    </location>
</feature>
<dbReference type="InterPro" id="IPR017972">
    <property type="entry name" value="Cyt_P450_CS"/>
</dbReference>
<dbReference type="PRINTS" id="PR00463">
    <property type="entry name" value="EP450I"/>
</dbReference>
<keyword evidence="3 4" id="KW-0408">Iron</keyword>
<gene>
    <name evidence="6" type="ORF">DFR76_102376</name>
</gene>
<dbReference type="Gene3D" id="1.10.630.10">
    <property type="entry name" value="Cytochrome P450"/>
    <property type="match status" value="2"/>
</dbReference>
<evidence type="ECO:0000256" key="3">
    <source>
        <dbReference type="PIRSR" id="PIRSR602401-1"/>
    </source>
</evidence>
<name>A0A370IB69_9NOCA</name>
<evidence type="ECO:0000256" key="4">
    <source>
        <dbReference type="RuleBase" id="RU000461"/>
    </source>
</evidence>
<dbReference type="Proteomes" id="UP000254869">
    <property type="component" value="Unassembled WGS sequence"/>
</dbReference>
<dbReference type="PANTHER" id="PTHR24305:SF166">
    <property type="entry name" value="CYTOCHROME P450 12A4, MITOCHONDRIAL-RELATED"/>
    <property type="match status" value="1"/>
</dbReference>
<dbReference type="PROSITE" id="PS00086">
    <property type="entry name" value="CYTOCHROME_P450"/>
    <property type="match status" value="1"/>
</dbReference>
<comment type="caution">
    <text evidence="6">The sequence shown here is derived from an EMBL/GenBank/DDBJ whole genome shotgun (WGS) entry which is preliminary data.</text>
</comment>
<evidence type="ECO:0000256" key="2">
    <source>
        <dbReference type="ARBA" id="ARBA00010617"/>
    </source>
</evidence>
<evidence type="ECO:0000256" key="1">
    <source>
        <dbReference type="ARBA" id="ARBA00001971"/>
    </source>
</evidence>
<dbReference type="GO" id="GO:0020037">
    <property type="term" value="F:heme binding"/>
    <property type="evidence" value="ECO:0007669"/>
    <property type="project" value="InterPro"/>
</dbReference>
<proteinExistence type="inferred from homology"/>
<protein>
    <submittedName>
        <fullName evidence="6">Cytochrome P450</fullName>
    </submittedName>
</protein>
<dbReference type="GO" id="GO:0004497">
    <property type="term" value="F:monooxygenase activity"/>
    <property type="evidence" value="ECO:0007669"/>
    <property type="project" value="UniProtKB-KW"/>
</dbReference>
<dbReference type="STRING" id="1210086.GCA_001613105_00952"/>
<keyword evidence="3 4" id="KW-0479">Metal-binding</keyword>
<dbReference type="PRINTS" id="PR00385">
    <property type="entry name" value="P450"/>
</dbReference>
<keyword evidence="4" id="KW-0503">Monooxygenase</keyword>
<reference evidence="6 7" key="1">
    <citation type="submission" date="2018-07" db="EMBL/GenBank/DDBJ databases">
        <title>Genomic Encyclopedia of Type Strains, Phase IV (KMG-IV): sequencing the most valuable type-strain genomes for metagenomic binning, comparative biology and taxonomic classification.</title>
        <authorList>
            <person name="Goeker M."/>
        </authorList>
    </citation>
    <scope>NUCLEOTIDE SEQUENCE [LARGE SCALE GENOMIC DNA]</scope>
    <source>
        <strain evidence="6 7">DSM 44290</strain>
    </source>
</reference>
<keyword evidence="3 4" id="KW-0349">Heme</keyword>
<dbReference type="InterPro" id="IPR001128">
    <property type="entry name" value="Cyt_P450"/>
</dbReference>
<feature type="compositionally biased region" description="Basic and acidic residues" evidence="5">
    <location>
        <begin position="283"/>
        <end position="298"/>
    </location>
</feature>
<evidence type="ECO:0000313" key="7">
    <source>
        <dbReference type="Proteomes" id="UP000254869"/>
    </source>
</evidence>